<dbReference type="Gene3D" id="2.60.40.3440">
    <property type="match status" value="13"/>
</dbReference>
<dbReference type="Pfam" id="PF17803">
    <property type="entry name" value="Cadherin_4"/>
    <property type="match status" value="2"/>
</dbReference>
<dbReference type="GO" id="GO:0007156">
    <property type="term" value="P:homophilic cell adhesion via plasma membrane adhesion molecules"/>
    <property type="evidence" value="ECO:0007669"/>
    <property type="project" value="InterPro"/>
</dbReference>
<dbReference type="NCBIfam" id="TIGR01965">
    <property type="entry name" value="VCBS_repeat"/>
    <property type="match status" value="9"/>
</dbReference>
<dbReference type="GO" id="GO:0016020">
    <property type="term" value="C:membrane"/>
    <property type="evidence" value="ECO:0007669"/>
    <property type="project" value="InterPro"/>
</dbReference>
<dbReference type="GO" id="GO:0005509">
    <property type="term" value="F:calcium ion binding"/>
    <property type="evidence" value="ECO:0007669"/>
    <property type="project" value="InterPro"/>
</dbReference>
<sequence length="1741" mass="179164">MVAVNDTNTGVEDGPAVTGNVLTNDNAANVDAGEVLTVTPVSNLTTANGGTYSIAADGTYTYTPAENFNGTDSFTYTVSDGTYSDTGTITITVTPVNDAPVAGDDTVTTEEDTPYTGTLPISDADGDPLTIEVGTEPEYGALTIHEDGTFTYTPTTNYNGDDSDGDPLTINLGTPAHGTVTDNGDGTFTYTPTANYNGDDTFTYTVTDPDGETATGTITITITAVNDPVVAVNDTNTGVEDGPAVTGNVLTNDNAANVDVGETLTVTPVTNLTTANGGTYSITANGDYTYTPAANFNGTDSFTYTVSDGTYSDTGTITITVTPVNDAPVAGDDTVTTEEDTPYTGTLPISDADGDPLTINLGTPAHGTVTDNGDGTFTYTPTANYNGDDTFTYTVTDPDGETATGTITITITAVNDPVVAVNDTNTGVEDGPAVTGNVLTNDNAANVDVDETLTVTPVTNQTTANGGTYSITANGDYTYTPAANFNGVDTFTYTVTDPDGETATGTITITITPVNDDPTAEDDTFTFDEDHQIESSVTVHDVDGDSLTVTLDDPPSNGTLDLNADGTFTYTPNPNYHGTDSFTYTVSDGKGGIATGTVTFNIQPVNDAPVAYNDNFTVPEEGTLQDSVIGNDIDVDGDSITVSLVDGPKNGTLTLNPDGSFTYVPNVDFYGTDTFTYEASDGELTSNTALVTIVVTNVNDAPVANDDSFTVDEDTELTMDVLANDVDADKDALTVVGVVSGPSSGTLTLNEDGTFTYTPDLNFNGTDTFTYEVSDGQGGTDTALVTISVTSVNDAPVAGTDTYTVNEDTVLTVPVGTGLLANDTDVDGGTLSATLTTEPAHGTVTVNTDGSFTYTPVANYNGTDSFTYTVSDGQGGTAVGTVNITVIAVNDAPVAVTDNYSVNEDTVLTVPAGTGLLANDTDVDGGALTVIANTNPAHGTLTLNPNGTFTYTPHENYNGTDSFTYTVSDGQGGTAVGTVNITVNPVNDRPVAVNDSFNTDEDTPLNGNVLTNDIDVDGDTLSATLVMGPNNGTLTLNSNGTFTYTPNANFYGTDTFFYRVNDGTVNGQTAGVVTITVTPVNDPPVAANDSFTVAEDTTYSGNVLSNDSDVDGNPLTVISHTDPSHGTLNLNPNGTFTYTPHQDYHGTDSFTYTVSDSQGGTADATVDITVTPVNDRPVAVNDSFTTDEDTAVSGNVLTNDTDPDGNNTIQSAEVVIGPSNGTLTFNETTGEFTYTPGLNFNGTDSFTYTISDGSLTSEEATVTITVEPVNDPPVAVNDTIATNEDTQVTGNVLTNDTDPEGKATIVSAAVVTGPSNGTLTFNETTGEFTYTPNANFNGTDSFTYEITDNSGAVSNTATVTITVNPVNDPVVAINDTASGLEDGGPITGNVLINDIAQNVDIGETLTVTAANGVTVNGGVWSVSADGTFSYTPATNWNGTDSFKYTVSDGTTSAEGTVTITVTPVNDAPVANNDTAHTNPGQAVTIAVLANDIDVDSTTLTPVIVSQPAHGSVTVNANGTITYTPNGTYTGADSFTYKVNDGSDSNADSNVATVTITDNIAPIPVMVTATNKNGGTQGRIEPGDTITYTFSEPIDPGSILAGWDGSAQTVTVRVFDGDILLNLLGGQDTLQVYNAADNAQLTTLGTVKLDNAGYATSLLGGLLGAYLKYSNSTMVMSGNSVTITLGAVSPEGELLGLPLIGQGTVTSNATMTWVPGSGPKDLAGNPLGSTAAISETDNDRDF</sequence>
<accession>A0A5N5V4D6</accession>
<organism evidence="3 4">
    <name type="scientific">Mycolicibacterium phlei DSM 43239 = CCUG 21000</name>
    <dbReference type="NCBI Taxonomy" id="1226750"/>
    <lineage>
        <taxon>Bacteria</taxon>
        <taxon>Bacillati</taxon>
        <taxon>Actinomycetota</taxon>
        <taxon>Actinomycetes</taxon>
        <taxon>Mycobacteriales</taxon>
        <taxon>Mycobacteriaceae</taxon>
        <taxon>Mycolicibacterium</taxon>
    </lineage>
</organism>
<dbReference type="PANTHER" id="PTHR34720:SF9">
    <property type="entry name" value="BLR4714 PROTEIN"/>
    <property type="match status" value="1"/>
</dbReference>
<dbReference type="NCBIfam" id="NF012211">
    <property type="entry name" value="tand_rpt_95"/>
    <property type="match status" value="17"/>
</dbReference>
<comment type="caution">
    <text evidence="3">The sequence shown here is derived from an EMBL/GenBank/DDBJ whole genome shotgun (WGS) entry which is preliminary data.</text>
</comment>
<protein>
    <recommendedName>
        <fullName evidence="2">Cadherin domain-containing protein</fullName>
    </recommendedName>
</protein>
<dbReference type="PANTHER" id="PTHR34720">
    <property type="entry name" value="MICROCYSTIN DEPENDENT PROTEIN"/>
    <property type="match status" value="1"/>
</dbReference>
<reference evidence="3 4" key="1">
    <citation type="submission" date="2012-10" db="EMBL/GenBank/DDBJ databases">
        <title>The draft sequence of the Mycobacterium pheli genome.</title>
        <authorList>
            <person name="Pettersson B.M.F."/>
            <person name="Das S."/>
            <person name="Dasgupta S."/>
            <person name="Bhattacharya A."/>
            <person name="Kirsebom L.A."/>
        </authorList>
    </citation>
    <scope>NUCLEOTIDE SEQUENCE [LARGE SCALE GENOMIC DNA]</scope>
    <source>
        <strain evidence="3 4">CCUG 21000</strain>
    </source>
</reference>
<dbReference type="InterPro" id="IPR002126">
    <property type="entry name" value="Cadherin-like_dom"/>
</dbReference>
<gene>
    <name evidence="3" type="ORF">MPHL21000_11070</name>
</gene>
<feature type="region of interest" description="Disordered" evidence="1">
    <location>
        <begin position="1715"/>
        <end position="1741"/>
    </location>
</feature>
<dbReference type="CDD" id="cd11304">
    <property type="entry name" value="Cadherin_repeat"/>
    <property type="match status" value="1"/>
</dbReference>
<proteinExistence type="predicted"/>
<dbReference type="InterPro" id="IPR040853">
    <property type="entry name" value="RapA2_cadherin-like"/>
</dbReference>
<dbReference type="Gene3D" id="2.60.40.2810">
    <property type="match status" value="4"/>
</dbReference>
<dbReference type="PROSITE" id="PS50268">
    <property type="entry name" value="CADHERIN_2"/>
    <property type="match status" value="1"/>
</dbReference>
<evidence type="ECO:0000256" key="1">
    <source>
        <dbReference type="SAM" id="MobiDB-lite"/>
    </source>
</evidence>
<evidence type="ECO:0000259" key="2">
    <source>
        <dbReference type="PROSITE" id="PS50268"/>
    </source>
</evidence>
<dbReference type="SUPFAM" id="SSF49313">
    <property type="entry name" value="Cadherin-like"/>
    <property type="match status" value="6"/>
</dbReference>
<dbReference type="Pfam" id="PF17963">
    <property type="entry name" value="Big_9"/>
    <property type="match status" value="15"/>
</dbReference>
<feature type="domain" description="Cadherin" evidence="2">
    <location>
        <begin position="703"/>
        <end position="798"/>
    </location>
</feature>
<name>A0A5N5V4D6_MYCPH</name>
<dbReference type="Proteomes" id="UP000325690">
    <property type="component" value="Unassembled WGS sequence"/>
</dbReference>
<dbReference type="InterPro" id="IPR015919">
    <property type="entry name" value="Cadherin-like_sf"/>
</dbReference>
<dbReference type="InterPro" id="IPR010221">
    <property type="entry name" value="VCBS_dom"/>
</dbReference>
<evidence type="ECO:0000313" key="4">
    <source>
        <dbReference type="Proteomes" id="UP000325690"/>
    </source>
</evidence>
<evidence type="ECO:0000313" key="3">
    <source>
        <dbReference type="EMBL" id="KAB7756735.1"/>
    </source>
</evidence>
<keyword evidence="4" id="KW-1185">Reference proteome</keyword>
<dbReference type="EMBL" id="ANBP01000012">
    <property type="protein sequence ID" value="KAB7756735.1"/>
    <property type="molecule type" value="Genomic_DNA"/>
</dbReference>